<evidence type="ECO:0000313" key="2">
    <source>
        <dbReference type="EMBL" id="SKC56398.1"/>
    </source>
</evidence>
<sequence length="74" mass="8488">MSKNKYTMYENLIFLTQIGLMMALPIVICVLLGNYIDNKFGTGNIFLFIFIGLGVASSFLNLYKIMMKILNKRK</sequence>
<keyword evidence="1" id="KW-1133">Transmembrane helix</keyword>
<keyword evidence="1" id="KW-0812">Transmembrane</keyword>
<evidence type="ECO:0000313" key="3">
    <source>
        <dbReference type="Proteomes" id="UP000190285"/>
    </source>
</evidence>
<feature type="transmembrane region" description="Helical" evidence="1">
    <location>
        <begin position="45"/>
        <end position="63"/>
    </location>
</feature>
<dbReference type="Proteomes" id="UP000190285">
    <property type="component" value="Unassembled WGS sequence"/>
</dbReference>
<dbReference type="InterPro" id="IPR032820">
    <property type="entry name" value="ATPase_put"/>
</dbReference>
<name>A0A1T5JYT2_9FIRM</name>
<dbReference type="EMBL" id="FUZT01000003">
    <property type="protein sequence ID" value="SKC56398.1"/>
    <property type="molecule type" value="Genomic_DNA"/>
</dbReference>
<protein>
    <submittedName>
        <fullName evidence="2">Putative F0F1-ATPase subunit Ca2+/Mg2+ transporter</fullName>
    </submittedName>
</protein>
<evidence type="ECO:0000256" key="1">
    <source>
        <dbReference type="SAM" id="Phobius"/>
    </source>
</evidence>
<reference evidence="2 3" key="1">
    <citation type="submission" date="2017-02" db="EMBL/GenBank/DDBJ databases">
        <authorList>
            <person name="Peterson S.W."/>
        </authorList>
    </citation>
    <scope>NUCLEOTIDE SEQUENCE [LARGE SCALE GENOMIC DNA]</scope>
    <source>
        <strain evidence="2 3">M1</strain>
    </source>
</reference>
<dbReference type="OrthoDB" id="1708087at2"/>
<proteinExistence type="predicted"/>
<feature type="transmembrane region" description="Helical" evidence="1">
    <location>
        <begin position="12"/>
        <end position="33"/>
    </location>
</feature>
<gene>
    <name evidence="2" type="ORF">SAMN02194393_01459</name>
</gene>
<accession>A0A1T5JYT2</accession>
<dbReference type="RefSeq" id="WP_139380269.1">
    <property type="nucleotide sequence ID" value="NZ_FUZT01000003.1"/>
</dbReference>
<dbReference type="AlphaFoldDB" id="A0A1T5JYT2"/>
<dbReference type="STRING" id="36842.SAMN02194393_01459"/>
<keyword evidence="1" id="KW-0472">Membrane</keyword>
<keyword evidence="3" id="KW-1185">Reference proteome</keyword>
<organism evidence="2 3">
    <name type="scientific">Maledivibacter halophilus</name>
    <dbReference type="NCBI Taxonomy" id="36842"/>
    <lineage>
        <taxon>Bacteria</taxon>
        <taxon>Bacillati</taxon>
        <taxon>Bacillota</taxon>
        <taxon>Clostridia</taxon>
        <taxon>Peptostreptococcales</taxon>
        <taxon>Caminicellaceae</taxon>
        <taxon>Maledivibacter</taxon>
    </lineage>
</organism>
<dbReference type="Pfam" id="PF09527">
    <property type="entry name" value="ATPase_gene1"/>
    <property type="match status" value="1"/>
</dbReference>